<feature type="non-terminal residue" evidence="1">
    <location>
        <position position="60"/>
    </location>
</feature>
<dbReference type="AlphaFoldDB" id="A0A9P5TPU5"/>
<accession>A0A9P5TPU5</accession>
<proteinExistence type="predicted"/>
<evidence type="ECO:0000313" key="1">
    <source>
        <dbReference type="EMBL" id="KAF8903356.1"/>
    </source>
</evidence>
<name>A0A9P5TPU5_GYMJU</name>
<reference evidence="1" key="1">
    <citation type="submission" date="2020-11" db="EMBL/GenBank/DDBJ databases">
        <authorList>
            <consortium name="DOE Joint Genome Institute"/>
            <person name="Ahrendt S."/>
            <person name="Riley R."/>
            <person name="Andreopoulos W."/>
            <person name="LaButti K."/>
            <person name="Pangilinan J."/>
            <person name="Ruiz-duenas F.J."/>
            <person name="Barrasa J.M."/>
            <person name="Sanchez-Garcia M."/>
            <person name="Camarero S."/>
            <person name="Miyauchi S."/>
            <person name="Serrano A."/>
            <person name="Linde D."/>
            <person name="Babiker R."/>
            <person name="Drula E."/>
            <person name="Ayuso-Fernandez I."/>
            <person name="Pacheco R."/>
            <person name="Padilla G."/>
            <person name="Ferreira P."/>
            <person name="Barriuso J."/>
            <person name="Kellner H."/>
            <person name="Castanera R."/>
            <person name="Alfaro M."/>
            <person name="Ramirez L."/>
            <person name="Pisabarro A.G."/>
            <person name="Kuo A."/>
            <person name="Tritt A."/>
            <person name="Lipzen A."/>
            <person name="He G."/>
            <person name="Yan M."/>
            <person name="Ng V."/>
            <person name="Cullen D."/>
            <person name="Martin F."/>
            <person name="Rosso M.-N."/>
            <person name="Henrissat B."/>
            <person name="Hibbett D."/>
            <person name="Martinez A.T."/>
            <person name="Grigoriev I.V."/>
        </authorList>
    </citation>
    <scope>NUCLEOTIDE SEQUENCE</scope>
    <source>
        <strain evidence="1">AH 44721</strain>
    </source>
</reference>
<sequence length="60" mass="6701">MDVRYECSDMFLPLKTTAGVLVSIIKIADMVAGNQERLKDLQGKMNRTLCREALSRVASI</sequence>
<dbReference type="Proteomes" id="UP000724874">
    <property type="component" value="Unassembled WGS sequence"/>
</dbReference>
<comment type="caution">
    <text evidence="1">The sequence shown here is derived from an EMBL/GenBank/DDBJ whole genome shotgun (WGS) entry which is preliminary data.</text>
</comment>
<dbReference type="EMBL" id="JADNYJ010000031">
    <property type="protein sequence ID" value="KAF8903356.1"/>
    <property type="molecule type" value="Genomic_DNA"/>
</dbReference>
<gene>
    <name evidence="1" type="ORF">CPB84DRAFT_1774659</name>
</gene>
<organism evidence="1 2">
    <name type="scientific">Gymnopilus junonius</name>
    <name type="common">Spectacular rustgill mushroom</name>
    <name type="synonym">Gymnopilus spectabilis subsp. junonius</name>
    <dbReference type="NCBI Taxonomy" id="109634"/>
    <lineage>
        <taxon>Eukaryota</taxon>
        <taxon>Fungi</taxon>
        <taxon>Dikarya</taxon>
        <taxon>Basidiomycota</taxon>
        <taxon>Agaricomycotina</taxon>
        <taxon>Agaricomycetes</taxon>
        <taxon>Agaricomycetidae</taxon>
        <taxon>Agaricales</taxon>
        <taxon>Agaricineae</taxon>
        <taxon>Hymenogastraceae</taxon>
        <taxon>Gymnopilus</taxon>
    </lineage>
</organism>
<dbReference type="OrthoDB" id="2991313at2759"/>
<protein>
    <submittedName>
        <fullName evidence="1">Uncharacterized protein</fullName>
    </submittedName>
</protein>
<evidence type="ECO:0000313" key="2">
    <source>
        <dbReference type="Proteomes" id="UP000724874"/>
    </source>
</evidence>
<keyword evidence="2" id="KW-1185">Reference proteome</keyword>